<dbReference type="InParanoid" id="A0A7N2N2B9"/>
<dbReference type="PANTHER" id="PTHR31672:SF2">
    <property type="entry name" value="F-BOX DOMAIN-CONTAINING PROTEIN"/>
    <property type="match status" value="1"/>
</dbReference>
<dbReference type="InterPro" id="IPR006527">
    <property type="entry name" value="F-box-assoc_dom_typ1"/>
</dbReference>
<feature type="domain" description="F-box associated beta-propeller type 1" evidence="1">
    <location>
        <begin position="34"/>
        <end position="142"/>
    </location>
</feature>
<dbReference type="InterPro" id="IPR050796">
    <property type="entry name" value="SCF_F-box_component"/>
</dbReference>
<dbReference type="EMBL" id="LRBV02000012">
    <property type="status" value="NOT_ANNOTATED_CDS"/>
    <property type="molecule type" value="Genomic_DNA"/>
</dbReference>
<sequence length="164" mass="18686">MVLVEVSEVSESKSSLICVDNLRGVSEISLDFLNDRVKIRASCNGLLCCSSIPDKGVYYVCNPMTREFRLLPKSRERPLTRFYPDGEASLVGLACNLWTQKFNVVLKGYHRSFGHRSDGTFICFVFDSKSNKWRKFMSFQDYHFTHTTATIINSLPLRPLASTD</sequence>
<accession>A0A7N2N2B9</accession>
<name>A0A7N2N2B9_QUELO</name>
<dbReference type="Proteomes" id="UP000594261">
    <property type="component" value="Chromosome 12"/>
</dbReference>
<dbReference type="Gramene" id="QL12p005934:mrna">
    <property type="protein sequence ID" value="QL12p005934:mrna:CDS:2"/>
    <property type="gene ID" value="QL12p005934"/>
</dbReference>
<evidence type="ECO:0000313" key="3">
    <source>
        <dbReference type="Proteomes" id="UP000594261"/>
    </source>
</evidence>
<evidence type="ECO:0000313" key="2">
    <source>
        <dbReference type="EnsemblPlants" id="QL12p005934:mrna:CDS:2"/>
    </source>
</evidence>
<keyword evidence="3" id="KW-1185">Reference proteome</keyword>
<evidence type="ECO:0000259" key="1">
    <source>
        <dbReference type="Pfam" id="PF07734"/>
    </source>
</evidence>
<reference evidence="2" key="2">
    <citation type="submission" date="2021-01" db="UniProtKB">
        <authorList>
            <consortium name="EnsemblPlants"/>
        </authorList>
    </citation>
    <scope>IDENTIFICATION</scope>
</reference>
<dbReference type="EnsemblPlants" id="QL12p005934:mrna">
    <property type="protein sequence ID" value="QL12p005934:mrna:CDS:2"/>
    <property type="gene ID" value="QL12p005934"/>
</dbReference>
<reference evidence="2 3" key="1">
    <citation type="journal article" date="2016" name="G3 (Bethesda)">
        <title>First Draft Assembly and Annotation of the Genome of a California Endemic Oak Quercus lobata Nee (Fagaceae).</title>
        <authorList>
            <person name="Sork V.L."/>
            <person name="Fitz-Gibbon S.T."/>
            <person name="Puiu D."/>
            <person name="Crepeau M."/>
            <person name="Gugger P.F."/>
            <person name="Sherman R."/>
            <person name="Stevens K."/>
            <person name="Langley C.H."/>
            <person name="Pellegrini M."/>
            <person name="Salzberg S.L."/>
        </authorList>
    </citation>
    <scope>NUCLEOTIDE SEQUENCE [LARGE SCALE GENOMIC DNA]</scope>
    <source>
        <strain evidence="2 3">cv. SW786</strain>
    </source>
</reference>
<proteinExistence type="predicted"/>
<dbReference type="Pfam" id="PF07734">
    <property type="entry name" value="FBA_1"/>
    <property type="match status" value="1"/>
</dbReference>
<dbReference type="AlphaFoldDB" id="A0A7N2N2B9"/>
<protein>
    <recommendedName>
        <fullName evidence="1">F-box associated beta-propeller type 1 domain-containing protein</fullName>
    </recommendedName>
</protein>
<organism evidence="2 3">
    <name type="scientific">Quercus lobata</name>
    <name type="common">Valley oak</name>
    <dbReference type="NCBI Taxonomy" id="97700"/>
    <lineage>
        <taxon>Eukaryota</taxon>
        <taxon>Viridiplantae</taxon>
        <taxon>Streptophyta</taxon>
        <taxon>Embryophyta</taxon>
        <taxon>Tracheophyta</taxon>
        <taxon>Spermatophyta</taxon>
        <taxon>Magnoliopsida</taxon>
        <taxon>eudicotyledons</taxon>
        <taxon>Gunneridae</taxon>
        <taxon>Pentapetalae</taxon>
        <taxon>rosids</taxon>
        <taxon>fabids</taxon>
        <taxon>Fagales</taxon>
        <taxon>Fagaceae</taxon>
        <taxon>Quercus</taxon>
    </lineage>
</organism>
<dbReference type="PANTHER" id="PTHR31672">
    <property type="entry name" value="BNACNNG10540D PROTEIN"/>
    <property type="match status" value="1"/>
</dbReference>